<dbReference type="GO" id="GO:0003677">
    <property type="term" value="F:DNA binding"/>
    <property type="evidence" value="ECO:0007669"/>
    <property type="project" value="InterPro"/>
</dbReference>
<dbReference type="InterPro" id="IPR001789">
    <property type="entry name" value="Sig_transdc_resp-reg_receiver"/>
</dbReference>
<proteinExistence type="predicted"/>
<dbReference type="Pfam" id="PF00072">
    <property type="entry name" value="Response_reg"/>
    <property type="match status" value="1"/>
</dbReference>
<feature type="domain" description="HTH LytTR-type" evidence="3">
    <location>
        <begin position="148"/>
        <end position="255"/>
    </location>
</feature>
<dbReference type="AlphaFoldDB" id="A0A1M5U1L0"/>
<evidence type="ECO:0000259" key="2">
    <source>
        <dbReference type="PROSITE" id="PS50110"/>
    </source>
</evidence>
<dbReference type="RefSeq" id="WP_073138251.1">
    <property type="nucleotide sequence ID" value="NZ_FQWQ01000003.1"/>
</dbReference>
<reference evidence="4 5" key="1">
    <citation type="submission" date="2016-11" db="EMBL/GenBank/DDBJ databases">
        <authorList>
            <person name="Jaros S."/>
            <person name="Januszkiewicz K."/>
            <person name="Wedrychowicz H."/>
        </authorList>
    </citation>
    <scope>NUCLEOTIDE SEQUENCE [LARGE SCALE GENOMIC DNA]</scope>
    <source>
        <strain evidence="4 5">DSM 24574</strain>
    </source>
</reference>
<sequence>MKVLIIEDEIPAAEKLERYLLKYDATTTVAAILDTVESAVAWLRDHQNEVDLIFMDIQLKDGLSFQIFQQVPVKKPVIFTTAFNEFALDAFKVSSIDYLLKPITFTDLSAALKKLESLREQLHQPKDQPERMQALVANLKTKEYKTRFMVKLGEHIRSITTDQIGLFYADGRDVYLVTTQNRKFIIDYTLESLEDILDPKIFFRLNRTFILNINAIKDVLVYSNSRLKITLVQEFDKEIIVSREKVGDFKEWFDGLQNA</sequence>
<gene>
    <name evidence="4" type="ORF">SAMN04488109_4399</name>
</gene>
<organism evidence="4 5">
    <name type="scientific">Chryseolinea serpens</name>
    <dbReference type="NCBI Taxonomy" id="947013"/>
    <lineage>
        <taxon>Bacteria</taxon>
        <taxon>Pseudomonadati</taxon>
        <taxon>Bacteroidota</taxon>
        <taxon>Cytophagia</taxon>
        <taxon>Cytophagales</taxon>
        <taxon>Fulvivirgaceae</taxon>
        <taxon>Chryseolinea</taxon>
    </lineage>
</organism>
<dbReference type="PANTHER" id="PTHR37299">
    <property type="entry name" value="TRANSCRIPTIONAL REGULATOR-RELATED"/>
    <property type="match status" value="1"/>
</dbReference>
<dbReference type="OrthoDB" id="646623at2"/>
<evidence type="ECO:0000313" key="4">
    <source>
        <dbReference type="EMBL" id="SHH56741.1"/>
    </source>
</evidence>
<dbReference type="InterPro" id="IPR011006">
    <property type="entry name" value="CheY-like_superfamily"/>
</dbReference>
<dbReference type="EMBL" id="FQWQ01000003">
    <property type="protein sequence ID" value="SHH56741.1"/>
    <property type="molecule type" value="Genomic_DNA"/>
</dbReference>
<dbReference type="STRING" id="947013.SAMN04488109_4399"/>
<dbReference type="Pfam" id="PF04397">
    <property type="entry name" value="LytTR"/>
    <property type="match status" value="1"/>
</dbReference>
<name>A0A1M5U1L0_9BACT</name>
<evidence type="ECO:0000313" key="5">
    <source>
        <dbReference type="Proteomes" id="UP000184212"/>
    </source>
</evidence>
<dbReference type="SMART" id="SM00850">
    <property type="entry name" value="LytTR"/>
    <property type="match status" value="1"/>
</dbReference>
<accession>A0A1M5U1L0</accession>
<feature type="domain" description="Response regulatory" evidence="2">
    <location>
        <begin position="2"/>
        <end position="116"/>
    </location>
</feature>
<feature type="modified residue" description="4-aspartylphosphate" evidence="1">
    <location>
        <position position="56"/>
    </location>
</feature>
<evidence type="ECO:0000259" key="3">
    <source>
        <dbReference type="PROSITE" id="PS50930"/>
    </source>
</evidence>
<dbReference type="PROSITE" id="PS50110">
    <property type="entry name" value="RESPONSE_REGULATORY"/>
    <property type="match status" value="1"/>
</dbReference>
<keyword evidence="1" id="KW-0597">Phosphoprotein</keyword>
<dbReference type="Gene3D" id="2.40.50.1020">
    <property type="entry name" value="LytTr DNA-binding domain"/>
    <property type="match status" value="1"/>
</dbReference>
<keyword evidence="5" id="KW-1185">Reference proteome</keyword>
<dbReference type="InterPro" id="IPR007492">
    <property type="entry name" value="LytTR_DNA-bd_dom"/>
</dbReference>
<dbReference type="SUPFAM" id="SSF52172">
    <property type="entry name" value="CheY-like"/>
    <property type="match status" value="1"/>
</dbReference>
<dbReference type="Proteomes" id="UP000184212">
    <property type="component" value="Unassembled WGS sequence"/>
</dbReference>
<evidence type="ECO:0000256" key="1">
    <source>
        <dbReference type="PROSITE-ProRule" id="PRU00169"/>
    </source>
</evidence>
<protein>
    <submittedName>
        <fullName evidence="4">Two component transcriptional regulator, LytTR family</fullName>
    </submittedName>
</protein>
<dbReference type="Gene3D" id="3.40.50.2300">
    <property type="match status" value="1"/>
</dbReference>
<dbReference type="PROSITE" id="PS50930">
    <property type="entry name" value="HTH_LYTTR"/>
    <property type="match status" value="1"/>
</dbReference>
<dbReference type="InterPro" id="IPR046947">
    <property type="entry name" value="LytR-like"/>
</dbReference>
<dbReference type="PANTHER" id="PTHR37299:SF1">
    <property type="entry name" value="STAGE 0 SPORULATION PROTEIN A HOMOLOG"/>
    <property type="match status" value="1"/>
</dbReference>
<dbReference type="SMART" id="SM00448">
    <property type="entry name" value="REC"/>
    <property type="match status" value="1"/>
</dbReference>
<dbReference type="GO" id="GO:0000156">
    <property type="term" value="F:phosphorelay response regulator activity"/>
    <property type="evidence" value="ECO:0007669"/>
    <property type="project" value="InterPro"/>
</dbReference>